<evidence type="ECO:0000256" key="5">
    <source>
        <dbReference type="ARBA" id="ARBA00022737"/>
    </source>
</evidence>
<feature type="compositionally biased region" description="Basic and acidic residues" evidence="9">
    <location>
        <begin position="325"/>
        <end position="335"/>
    </location>
</feature>
<evidence type="ECO:0000256" key="8">
    <source>
        <dbReference type="ARBA" id="ARBA00023157"/>
    </source>
</evidence>
<dbReference type="eggNOG" id="KOG1217">
    <property type="taxonomic scope" value="Eukaryota"/>
</dbReference>
<dbReference type="InterPro" id="IPR020901">
    <property type="entry name" value="Prtase_inh_Kunz-CS"/>
</dbReference>
<evidence type="ECO:0000256" key="4">
    <source>
        <dbReference type="ARBA" id="ARBA00022729"/>
    </source>
</evidence>
<dbReference type="Pfam" id="PF00014">
    <property type="entry name" value="Kunitz_BPTI"/>
    <property type="match status" value="1"/>
</dbReference>
<reference evidence="13 14" key="1">
    <citation type="journal article" date="2011" name="Proc. Natl. Acad. Sci. U.S.A.">
        <title>Genetic diversity and population structure of the endangered marsupial Sarcophilus harrisii (Tasmanian devil).</title>
        <authorList>
            <person name="Miller W."/>
            <person name="Hayes V.M."/>
            <person name="Ratan A."/>
            <person name="Petersen D.C."/>
            <person name="Wittekindt N.E."/>
            <person name="Miller J."/>
            <person name="Walenz B."/>
            <person name="Knight J."/>
            <person name="Qi J."/>
            <person name="Zhao F."/>
            <person name="Wang Q."/>
            <person name="Bedoya-Reina O.C."/>
            <person name="Katiyar N."/>
            <person name="Tomsho L.P."/>
            <person name="Kasson L.M."/>
            <person name="Hardie R.A."/>
            <person name="Woodbridge P."/>
            <person name="Tindall E.A."/>
            <person name="Bertelsen M.F."/>
            <person name="Dixon D."/>
            <person name="Pyecroft S."/>
            <person name="Helgen K.M."/>
            <person name="Lesk A.M."/>
            <person name="Pringle T.H."/>
            <person name="Patterson N."/>
            <person name="Zhang Y."/>
            <person name="Kreiss A."/>
            <person name="Woods G.M."/>
            <person name="Jones M.E."/>
            <person name="Schuster S.C."/>
        </authorList>
    </citation>
    <scope>NUCLEOTIDE SEQUENCE [LARGE SCALE GENOMIC DNA]</scope>
</reference>
<dbReference type="FunFam" id="4.10.410.10:FF:000020">
    <property type="entry name" value="Collagen, type VI, alpha 3"/>
    <property type="match status" value="1"/>
</dbReference>
<dbReference type="InterPro" id="IPR002223">
    <property type="entry name" value="Kunitz_BPTI"/>
</dbReference>
<organism evidence="13 14">
    <name type="scientific">Sarcophilus harrisii</name>
    <name type="common">Tasmanian devil</name>
    <name type="synonym">Sarcophilus laniarius</name>
    <dbReference type="NCBI Taxonomy" id="9305"/>
    <lineage>
        <taxon>Eukaryota</taxon>
        <taxon>Metazoa</taxon>
        <taxon>Chordata</taxon>
        <taxon>Craniata</taxon>
        <taxon>Vertebrata</taxon>
        <taxon>Euteleostomi</taxon>
        <taxon>Mammalia</taxon>
        <taxon>Metatheria</taxon>
        <taxon>Dasyuromorphia</taxon>
        <taxon>Dasyuridae</taxon>
        <taxon>Sarcophilus</taxon>
    </lineage>
</organism>
<dbReference type="Gene3D" id="4.10.410.10">
    <property type="entry name" value="Pancreatic trypsin inhibitor Kunitz domain"/>
    <property type="match status" value="1"/>
</dbReference>
<keyword evidence="14" id="KW-1185">Reference proteome</keyword>
<dbReference type="SMART" id="SM00131">
    <property type="entry name" value="KU"/>
    <property type="match status" value="1"/>
</dbReference>
<keyword evidence="7" id="KW-0176">Collagen</keyword>
<dbReference type="SUPFAM" id="SSF53300">
    <property type="entry name" value="vWA-like"/>
    <property type="match status" value="2"/>
</dbReference>
<dbReference type="InterPro" id="IPR050525">
    <property type="entry name" value="ECM_Assembly_Org"/>
</dbReference>
<evidence type="ECO:0000256" key="7">
    <source>
        <dbReference type="ARBA" id="ARBA00023119"/>
    </source>
</evidence>
<feature type="domain" description="VWFA" evidence="11">
    <location>
        <begin position="460"/>
        <end position="644"/>
    </location>
</feature>
<dbReference type="GeneTree" id="ENSGT00940000163195"/>
<dbReference type="InterPro" id="IPR036465">
    <property type="entry name" value="vWFA_dom_sf"/>
</dbReference>
<dbReference type="GO" id="GO:0007155">
    <property type="term" value="P:cell adhesion"/>
    <property type="evidence" value="ECO:0007669"/>
    <property type="project" value="UniProtKB-KW"/>
</dbReference>
<feature type="domain" description="VWFA" evidence="11">
    <location>
        <begin position="60"/>
        <end position="243"/>
    </location>
</feature>
<dbReference type="PRINTS" id="PR00453">
    <property type="entry name" value="VWFADOMAIN"/>
</dbReference>
<keyword evidence="4 10" id="KW-0732">Signal</keyword>
<evidence type="ECO:0000313" key="14">
    <source>
        <dbReference type="Proteomes" id="UP000007648"/>
    </source>
</evidence>
<dbReference type="SUPFAM" id="SSF57362">
    <property type="entry name" value="BPTI-like"/>
    <property type="match status" value="1"/>
</dbReference>
<feature type="domain" description="BPTI/Kunitz inhibitor" evidence="12">
    <location>
        <begin position="753"/>
        <end position="803"/>
    </location>
</feature>
<dbReference type="SMART" id="SM00327">
    <property type="entry name" value="VWA"/>
    <property type="match status" value="2"/>
</dbReference>
<keyword evidence="2" id="KW-0964">Secreted</keyword>
<proteinExistence type="predicted"/>
<dbReference type="PRINTS" id="PR00759">
    <property type="entry name" value="BASICPTASE"/>
</dbReference>
<keyword evidence="5" id="KW-0677">Repeat</keyword>
<gene>
    <name evidence="13" type="primary">LOC100925948</name>
</gene>
<reference evidence="13" key="2">
    <citation type="submission" date="2025-08" db="UniProtKB">
        <authorList>
            <consortium name="Ensembl"/>
        </authorList>
    </citation>
    <scope>IDENTIFICATION</scope>
</reference>
<evidence type="ECO:0000256" key="6">
    <source>
        <dbReference type="ARBA" id="ARBA00022889"/>
    </source>
</evidence>
<evidence type="ECO:0000256" key="9">
    <source>
        <dbReference type="SAM" id="MobiDB-lite"/>
    </source>
</evidence>
<dbReference type="Proteomes" id="UP000007648">
    <property type="component" value="Unassembled WGS sequence"/>
</dbReference>
<dbReference type="InterPro" id="IPR036880">
    <property type="entry name" value="Kunitz_BPTI_sf"/>
</dbReference>
<keyword evidence="8" id="KW-1015">Disulfide bond</keyword>
<dbReference type="InterPro" id="IPR002035">
    <property type="entry name" value="VWF_A"/>
</dbReference>
<dbReference type="AlphaFoldDB" id="G3WZA6"/>
<feature type="compositionally biased region" description="Basic and acidic residues" evidence="9">
    <location>
        <begin position="345"/>
        <end position="356"/>
    </location>
</feature>
<name>G3WZA6_SARHA</name>
<dbReference type="Ensembl" id="ENSSHAT00000020928.2">
    <property type="protein sequence ID" value="ENSSHAP00000020761.2"/>
    <property type="gene ID" value="ENSSHAG00000017608.2"/>
</dbReference>
<dbReference type="FunFam" id="3.40.50.410:FF:000003">
    <property type="entry name" value="Collagen type VI alpha 3 chain"/>
    <property type="match status" value="1"/>
</dbReference>
<feature type="region of interest" description="Disordered" evidence="9">
    <location>
        <begin position="309"/>
        <end position="404"/>
    </location>
</feature>
<evidence type="ECO:0000256" key="3">
    <source>
        <dbReference type="ARBA" id="ARBA00022530"/>
    </source>
</evidence>
<dbReference type="GeneID" id="100925948"/>
<dbReference type="CDD" id="cd22628">
    <property type="entry name" value="Kunitz_collagen_alpha1_XXVIII"/>
    <property type="match status" value="1"/>
</dbReference>
<evidence type="ECO:0000259" key="12">
    <source>
        <dbReference type="PROSITE" id="PS50279"/>
    </source>
</evidence>
<dbReference type="GO" id="GO:0004867">
    <property type="term" value="F:serine-type endopeptidase inhibitor activity"/>
    <property type="evidence" value="ECO:0007669"/>
    <property type="project" value="InterPro"/>
</dbReference>
<dbReference type="KEGG" id="shr:100925948"/>
<feature type="chain" id="PRO_5029694282" evidence="10">
    <location>
        <begin position="21"/>
        <end position="810"/>
    </location>
</feature>
<dbReference type="Gene3D" id="3.40.50.410">
    <property type="entry name" value="von Willebrand factor, type A domain"/>
    <property type="match status" value="2"/>
</dbReference>
<dbReference type="PROSITE" id="PS50279">
    <property type="entry name" value="BPTI_KUNITZ_2"/>
    <property type="match status" value="1"/>
</dbReference>
<dbReference type="Pfam" id="PF00092">
    <property type="entry name" value="VWA"/>
    <property type="match status" value="2"/>
</dbReference>
<sequence>MMLVKSWCFLWLLECQVVLAQSVCGGKRNGARRPKAKQVLSNNVEKLPGFSNKDKDCILEMAFLLDSSEDVSNYYHEQQKKFVLETVNKMKSLQLTSGRTLQWKMSLLQYSSTVLMNQTFHSWEGPEDFQSHVASITPTGPGAYVPYAITNLTWLYKTESNPGSAKVAVFFIDGAKHARNRDISAAAKKAKNQGIVFIIVGLSSIAEETVNAAILPCLATVPVSQTVFSLQEKDIVEKVLKKTKELTEEKCLQTSACLLCEKGERDFPCPNGKRGDCGIPGIKGDWGSQGHQIIQGERGPQEKELPQIKNEVGPQHLPSSFPDIGIKREKGDQDLPVKIAVTGQKEIKAVHPKDESGSSNPKGQPDYPGQVEIPGQKRDPRVPAVQDPNVIPDISIPSEKGNQGQRSMHDLAEAIGTPGTTGSKGKIGPRDDQGLTREDIIKLIKEICGCTINCKDIPMELVFVINSPESLGPENLEVIKDFVISLVDRVTIGRNATRIGLVLYGSEVQLRFGLDRFIAKQDVKHSIRKISYMGKGSYTGTAIHKATREAFWGARTDVRRVAVVITNGQTEKSEAIRLEAAVREAHAANVEIYAIGIVNTSDPRQYEFVRELNLIASDPDREHMYLSDSFSALPDLEFKLANQFCANEHNALISGQIRNDGITGKPFKSALSNSANNLLYNSNRKNGQVISSDKQKAYIEENYFGSNKHSQPVTMNKESLALLYENYEEKHEKVKQLPISSVNLQENTWNSQCQLNLDQGSCRIYVIKWYYDKKANACARFWYGGCNGNANRFNSEDECIKACVFSHRET</sequence>
<accession>G3WZA6</accession>
<evidence type="ECO:0000256" key="10">
    <source>
        <dbReference type="SAM" id="SignalP"/>
    </source>
</evidence>
<dbReference type="PROSITE" id="PS00280">
    <property type="entry name" value="BPTI_KUNITZ_1"/>
    <property type="match status" value="1"/>
</dbReference>
<dbReference type="HOGENOM" id="CLU_009158_0_0_1"/>
<comment type="subcellular location">
    <subcellularLocation>
        <location evidence="1">Secreted</location>
        <location evidence="1">Extracellular space</location>
        <location evidence="1">Extracellular matrix</location>
    </subcellularLocation>
</comment>
<evidence type="ECO:0000313" key="13">
    <source>
        <dbReference type="Ensembl" id="ENSSHAP00000020761.2"/>
    </source>
</evidence>
<keyword evidence="6" id="KW-0130">Cell adhesion</keyword>
<dbReference type="eggNOG" id="KOG3544">
    <property type="taxonomic scope" value="Eukaryota"/>
</dbReference>
<dbReference type="RefSeq" id="XP_031816366.1">
    <property type="nucleotide sequence ID" value="XM_031960506.1"/>
</dbReference>
<dbReference type="PROSITE" id="PS50234">
    <property type="entry name" value="VWFA"/>
    <property type="match status" value="2"/>
</dbReference>
<dbReference type="GO" id="GO:0005581">
    <property type="term" value="C:collagen trimer"/>
    <property type="evidence" value="ECO:0007669"/>
    <property type="project" value="UniProtKB-KW"/>
</dbReference>
<keyword evidence="3" id="KW-0272">Extracellular matrix</keyword>
<dbReference type="OrthoDB" id="687730at2759"/>
<evidence type="ECO:0000256" key="2">
    <source>
        <dbReference type="ARBA" id="ARBA00022525"/>
    </source>
</evidence>
<dbReference type="PANTHER" id="PTHR24020">
    <property type="entry name" value="COLLAGEN ALPHA"/>
    <property type="match status" value="1"/>
</dbReference>
<dbReference type="PANTHER" id="PTHR24020:SF87">
    <property type="entry name" value="COLLAGEN ALPHA-1(VI) CHAIN-LIKE"/>
    <property type="match status" value="1"/>
</dbReference>
<feature type="signal peptide" evidence="10">
    <location>
        <begin position="1"/>
        <end position="20"/>
    </location>
</feature>
<protein>
    <submittedName>
        <fullName evidence="13">Uncharacterized protein</fullName>
    </submittedName>
</protein>
<reference evidence="13" key="3">
    <citation type="submission" date="2025-09" db="UniProtKB">
        <authorList>
            <consortium name="Ensembl"/>
        </authorList>
    </citation>
    <scope>IDENTIFICATION</scope>
</reference>
<evidence type="ECO:0000259" key="11">
    <source>
        <dbReference type="PROSITE" id="PS50234"/>
    </source>
</evidence>
<dbReference type="InParanoid" id="G3WZA6"/>
<evidence type="ECO:0000256" key="1">
    <source>
        <dbReference type="ARBA" id="ARBA00004498"/>
    </source>
</evidence>